<dbReference type="InterPro" id="IPR058163">
    <property type="entry name" value="LysR-type_TF_proteobact-type"/>
</dbReference>
<dbReference type="Gene3D" id="3.40.190.10">
    <property type="entry name" value="Periplasmic binding protein-like II"/>
    <property type="match status" value="2"/>
</dbReference>
<organism evidence="6 7">
    <name type="scientific">Pigmentiphaga aceris</name>
    <dbReference type="NCBI Taxonomy" id="1940612"/>
    <lineage>
        <taxon>Bacteria</taxon>
        <taxon>Pseudomonadati</taxon>
        <taxon>Pseudomonadota</taxon>
        <taxon>Betaproteobacteria</taxon>
        <taxon>Burkholderiales</taxon>
        <taxon>Alcaligenaceae</taxon>
        <taxon>Pigmentiphaga</taxon>
    </lineage>
</organism>
<dbReference type="InterPro" id="IPR036388">
    <property type="entry name" value="WH-like_DNA-bd_sf"/>
</dbReference>
<gene>
    <name evidence="6" type="ORF">FXN63_07985</name>
</gene>
<dbReference type="OrthoDB" id="9786526at2"/>
<dbReference type="GO" id="GO:0003700">
    <property type="term" value="F:DNA-binding transcription factor activity"/>
    <property type="evidence" value="ECO:0007669"/>
    <property type="project" value="InterPro"/>
</dbReference>
<dbReference type="InterPro" id="IPR000847">
    <property type="entry name" value="LysR_HTH_N"/>
</dbReference>
<dbReference type="InterPro" id="IPR005119">
    <property type="entry name" value="LysR_subst-bd"/>
</dbReference>
<keyword evidence="7" id="KW-1185">Reference proteome</keyword>
<reference evidence="6 7" key="1">
    <citation type="submission" date="2019-08" db="EMBL/GenBank/DDBJ databases">
        <title>Amphibian skin-associated Pigmentiphaga: genome sequence and occurrence across geography and hosts.</title>
        <authorList>
            <person name="Bletz M.C."/>
            <person name="Bunk B."/>
            <person name="Sproeer C."/>
            <person name="Biwer P."/>
            <person name="Reiter S."/>
            <person name="Rabemananjara F.C.E."/>
            <person name="Schulz S."/>
            <person name="Overmann J."/>
            <person name="Vences M."/>
        </authorList>
    </citation>
    <scope>NUCLEOTIDE SEQUENCE [LARGE SCALE GENOMIC DNA]</scope>
    <source>
        <strain evidence="6 7">Mada1488</strain>
    </source>
</reference>
<evidence type="ECO:0000256" key="3">
    <source>
        <dbReference type="ARBA" id="ARBA00023125"/>
    </source>
</evidence>
<dbReference type="Pfam" id="PF03466">
    <property type="entry name" value="LysR_substrate"/>
    <property type="match status" value="1"/>
</dbReference>
<dbReference type="Proteomes" id="UP000325161">
    <property type="component" value="Chromosome"/>
</dbReference>
<dbReference type="PANTHER" id="PTHR30537:SF20">
    <property type="entry name" value="TRANSCRIPTIONAL REGULATORY PROTEIN"/>
    <property type="match status" value="1"/>
</dbReference>
<dbReference type="SUPFAM" id="SSF53850">
    <property type="entry name" value="Periplasmic binding protein-like II"/>
    <property type="match status" value="1"/>
</dbReference>
<dbReference type="GO" id="GO:0043565">
    <property type="term" value="F:sequence-specific DNA binding"/>
    <property type="evidence" value="ECO:0007669"/>
    <property type="project" value="TreeGrafter"/>
</dbReference>
<evidence type="ECO:0000256" key="1">
    <source>
        <dbReference type="ARBA" id="ARBA00009437"/>
    </source>
</evidence>
<dbReference type="EMBL" id="CP043046">
    <property type="protein sequence ID" value="QEI05794.1"/>
    <property type="molecule type" value="Genomic_DNA"/>
</dbReference>
<keyword evidence="4" id="KW-0804">Transcription</keyword>
<accession>A0A5C0AW00</accession>
<evidence type="ECO:0000256" key="2">
    <source>
        <dbReference type="ARBA" id="ARBA00023015"/>
    </source>
</evidence>
<evidence type="ECO:0000313" key="6">
    <source>
        <dbReference type="EMBL" id="QEI05794.1"/>
    </source>
</evidence>
<keyword evidence="2" id="KW-0805">Transcription regulation</keyword>
<dbReference type="PANTHER" id="PTHR30537">
    <property type="entry name" value="HTH-TYPE TRANSCRIPTIONAL REGULATOR"/>
    <property type="match status" value="1"/>
</dbReference>
<dbReference type="InterPro" id="IPR036390">
    <property type="entry name" value="WH_DNA-bd_sf"/>
</dbReference>
<name>A0A5C0AW00_9BURK</name>
<comment type="similarity">
    <text evidence="1">Belongs to the LysR transcriptional regulatory family.</text>
</comment>
<dbReference type="RefSeq" id="WP_148814177.1">
    <property type="nucleotide sequence ID" value="NZ_CP043046.1"/>
</dbReference>
<dbReference type="SUPFAM" id="SSF46785">
    <property type="entry name" value="Winged helix' DNA-binding domain"/>
    <property type="match status" value="1"/>
</dbReference>
<proteinExistence type="inferred from homology"/>
<dbReference type="Pfam" id="PF00126">
    <property type="entry name" value="HTH_1"/>
    <property type="match status" value="1"/>
</dbReference>
<dbReference type="KEGG" id="pacr:FXN63_07985"/>
<evidence type="ECO:0000313" key="7">
    <source>
        <dbReference type="Proteomes" id="UP000325161"/>
    </source>
</evidence>
<evidence type="ECO:0000256" key="4">
    <source>
        <dbReference type="ARBA" id="ARBA00023163"/>
    </source>
</evidence>
<dbReference type="PROSITE" id="PS50931">
    <property type="entry name" value="HTH_LYSR"/>
    <property type="match status" value="1"/>
</dbReference>
<feature type="domain" description="HTH lysR-type" evidence="5">
    <location>
        <begin position="3"/>
        <end position="60"/>
    </location>
</feature>
<keyword evidence="3" id="KW-0238">DNA-binding</keyword>
<sequence>MKTTLEELLAFRTVVDAGSITAASEQLGQTVSGISRALKRLEDKLDTSLLSRTTRRLSLTDEGQAFLTHARAILSAVDEAEEQLAARRRQPAGRLRINAASPFMLHVIAPMAADFRLQYPQIELELNTNDLVIDLLEEDTDVAIRIGTLRDSTLRARVLGASRLRVLASPGYLKAHGRPRNVEQLVGKHALLGFAQPESLNHWPLRGTHGDRLHIAPVLQASSGETLRRLALEGVGIVCLADFLTEDDRRRGDLVQVLVRDTVEVLQPIHAVFYRNTQLSSRISCFLDFLAARMATLPWSASHR</sequence>
<dbReference type="Gene3D" id="1.10.10.10">
    <property type="entry name" value="Winged helix-like DNA-binding domain superfamily/Winged helix DNA-binding domain"/>
    <property type="match status" value="1"/>
</dbReference>
<dbReference type="GO" id="GO:0006351">
    <property type="term" value="P:DNA-templated transcription"/>
    <property type="evidence" value="ECO:0007669"/>
    <property type="project" value="TreeGrafter"/>
</dbReference>
<protein>
    <submittedName>
        <fullName evidence="6">LysR family transcriptional regulator</fullName>
    </submittedName>
</protein>
<dbReference type="FunFam" id="1.10.10.10:FF:000001">
    <property type="entry name" value="LysR family transcriptional regulator"/>
    <property type="match status" value="1"/>
</dbReference>
<evidence type="ECO:0000259" key="5">
    <source>
        <dbReference type="PROSITE" id="PS50931"/>
    </source>
</evidence>
<dbReference type="AlphaFoldDB" id="A0A5C0AW00"/>